<dbReference type="Proteomes" id="UP001499843">
    <property type="component" value="Unassembled WGS sequence"/>
</dbReference>
<reference evidence="1 2" key="1">
    <citation type="journal article" date="2019" name="Int. J. Syst. Evol. Microbiol.">
        <title>The Global Catalogue of Microorganisms (GCM) 10K type strain sequencing project: providing services to taxonomists for standard genome sequencing and annotation.</title>
        <authorList>
            <consortium name="The Broad Institute Genomics Platform"/>
            <consortium name="The Broad Institute Genome Sequencing Center for Infectious Disease"/>
            <person name="Wu L."/>
            <person name="Ma J."/>
        </authorList>
    </citation>
    <scope>NUCLEOTIDE SEQUENCE [LARGE SCALE GENOMIC DNA]</scope>
    <source>
        <strain evidence="1 2">JCM 16114</strain>
    </source>
</reference>
<dbReference type="PANTHER" id="PTHR38479">
    <property type="entry name" value="LMO0824 PROTEIN"/>
    <property type="match status" value="1"/>
</dbReference>
<accession>A0ABN3CYD1</accession>
<keyword evidence="2" id="KW-1185">Reference proteome</keyword>
<evidence type="ECO:0000313" key="2">
    <source>
        <dbReference type="Proteomes" id="UP001499843"/>
    </source>
</evidence>
<dbReference type="EMBL" id="BAAAQX010000042">
    <property type="protein sequence ID" value="GAA2214540.1"/>
    <property type="molecule type" value="Genomic_DNA"/>
</dbReference>
<gene>
    <name evidence="1" type="ORF">GCM10009850_100050</name>
</gene>
<sequence length="380" mass="42022">MRPGTGRNSPYLCFMDPLISRRALNRATLERQHLLRRTDRTVIEVVEQLGGLQAQTPHTWYTGLWSRIAGFDPAAAGELLLSRELVRIALQRSTIHLVSARDCLAMRPLLQPVTERGTRTTFGKRLAGVDLDELAAAGRALLEERPMTFADLGRALAERWPDTDPHALGQGVRCFVPLVQVPPRGVWGRSGPVAHTSAESWIGYEVPPMTPAELVRRYLAAFGPASVQDAQTWSGLTRLGEVFESMDLLRFRDENGRVLYDLPDAPRPGEDVPAPVRLMYDFDNLFLSYADRSRAISDTGAAALQGFMGTNVVPRAILVDGFTAGDWTVTRAKGVSTLNLHQWEPIKAIEEAEEEGLRLLQFLAPGDRHEIAVLDGPSKT</sequence>
<proteinExistence type="predicted"/>
<evidence type="ECO:0000313" key="1">
    <source>
        <dbReference type="EMBL" id="GAA2214540.1"/>
    </source>
</evidence>
<dbReference type="Pfam" id="PF06224">
    <property type="entry name" value="AlkZ-like"/>
    <property type="match status" value="1"/>
</dbReference>
<name>A0ABN3CYD1_9ACTN</name>
<dbReference type="InterPro" id="IPR009351">
    <property type="entry name" value="AlkZ-like"/>
</dbReference>
<comment type="caution">
    <text evidence="1">The sequence shown here is derived from an EMBL/GenBank/DDBJ whole genome shotgun (WGS) entry which is preliminary data.</text>
</comment>
<dbReference type="PANTHER" id="PTHR38479:SF2">
    <property type="entry name" value="WINGED HELIX DNA-BINDING DOMAIN-CONTAINING PROTEIN"/>
    <property type="match status" value="1"/>
</dbReference>
<dbReference type="GO" id="GO:0003677">
    <property type="term" value="F:DNA binding"/>
    <property type="evidence" value="ECO:0007669"/>
    <property type="project" value="UniProtKB-KW"/>
</dbReference>
<organism evidence="1 2">
    <name type="scientific">Nonomuraea monospora</name>
    <dbReference type="NCBI Taxonomy" id="568818"/>
    <lineage>
        <taxon>Bacteria</taxon>
        <taxon>Bacillati</taxon>
        <taxon>Actinomycetota</taxon>
        <taxon>Actinomycetes</taxon>
        <taxon>Streptosporangiales</taxon>
        <taxon>Streptosporangiaceae</taxon>
        <taxon>Nonomuraea</taxon>
    </lineage>
</organism>
<protein>
    <submittedName>
        <fullName evidence="1">Winged helix DNA-binding domain-containing protein</fullName>
    </submittedName>
</protein>
<keyword evidence="1" id="KW-0238">DNA-binding</keyword>